<dbReference type="PRINTS" id="PR00007">
    <property type="entry name" value="COMPLEMNTC1Q"/>
</dbReference>
<dbReference type="PANTHER" id="PTHR22923">
    <property type="entry name" value="CEREBELLIN-RELATED"/>
    <property type="match status" value="1"/>
</dbReference>
<dbReference type="PROSITE" id="PS50871">
    <property type="entry name" value="C1Q"/>
    <property type="match status" value="1"/>
</dbReference>
<protein>
    <recommendedName>
        <fullName evidence="5">C1q domain-containing protein</fullName>
    </recommendedName>
</protein>
<dbReference type="SUPFAM" id="SSF49842">
    <property type="entry name" value="TNF-like"/>
    <property type="match status" value="1"/>
</dbReference>
<evidence type="ECO:0000256" key="1">
    <source>
        <dbReference type="ARBA" id="ARBA00004613"/>
    </source>
</evidence>
<organism evidence="6 7">
    <name type="scientific">Batillaria attramentaria</name>
    <dbReference type="NCBI Taxonomy" id="370345"/>
    <lineage>
        <taxon>Eukaryota</taxon>
        <taxon>Metazoa</taxon>
        <taxon>Spiralia</taxon>
        <taxon>Lophotrochozoa</taxon>
        <taxon>Mollusca</taxon>
        <taxon>Gastropoda</taxon>
        <taxon>Caenogastropoda</taxon>
        <taxon>Sorbeoconcha</taxon>
        <taxon>Cerithioidea</taxon>
        <taxon>Batillariidae</taxon>
        <taxon>Batillaria</taxon>
    </lineage>
</organism>
<dbReference type="InterPro" id="IPR050822">
    <property type="entry name" value="Cerebellin_Synaptic_Org"/>
</dbReference>
<evidence type="ECO:0000313" key="6">
    <source>
        <dbReference type="EMBL" id="KAK7493855.1"/>
    </source>
</evidence>
<dbReference type="PANTHER" id="PTHR22923:SF116">
    <property type="entry name" value="C1Q DOMAIN-CONTAINING PROTEIN"/>
    <property type="match status" value="1"/>
</dbReference>
<keyword evidence="7" id="KW-1185">Reference proteome</keyword>
<dbReference type="AlphaFoldDB" id="A0ABD0L3Z5"/>
<name>A0ABD0L3Z5_9CAEN</name>
<dbReference type="InterPro" id="IPR001073">
    <property type="entry name" value="C1q_dom"/>
</dbReference>
<sequence length="243" mass="26051">MHVLRFVQFLCTAAIFPMHAAKVKRSIDQNHPDAYVKSVEDLKVLVQQQAMTIGSLQSDLVTVKTELTSLQTRLAQQESSCERRVTTLSSEVSDLSSRVNSGTSRHPKQVAFSAHYSHYGVQVNGDAVLKFNAVPTNIGGGYNSGTGKFTAPVSGVYLFLLHIINGDGDQKIEVDLVKSGTPIGKAIAEGSEQRYDKASAAATVHLYAGDTVYAAHSHLFLGAVLDGGWLCSFTGVLVTPDVA</sequence>
<dbReference type="InterPro" id="IPR008983">
    <property type="entry name" value="Tumour_necrosis_fac-like_dom"/>
</dbReference>
<evidence type="ECO:0000256" key="2">
    <source>
        <dbReference type="ARBA" id="ARBA00022525"/>
    </source>
</evidence>
<feature type="signal peptide" evidence="4">
    <location>
        <begin position="1"/>
        <end position="20"/>
    </location>
</feature>
<evidence type="ECO:0000256" key="3">
    <source>
        <dbReference type="ARBA" id="ARBA00022729"/>
    </source>
</evidence>
<comment type="caution">
    <text evidence="6">The sequence shown here is derived from an EMBL/GenBank/DDBJ whole genome shotgun (WGS) entry which is preliminary data.</text>
</comment>
<feature type="chain" id="PRO_5044780866" description="C1q domain-containing protein" evidence="4">
    <location>
        <begin position="21"/>
        <end position="243"/>
    </location>
</feature>
<dbReference type="EMBL" id="JACVVK020000089">
    <property type="protein sequence ID" value="KAK7493855.1"/>
    <property type="molecule type" value="Genomic_DNA"/>
</dbReference>
<dbReference type="Gene3D" id="1.20.5.340">
    <property type="match status" value="1"/>
</dbReference>
<dbReference type="Proteomes" id="UP001519460">
    <property type="component" value="Unassembled WGS sequence"/>
</dbReference>
<keyword evidence="3 4" id="KW-0732">Signal</keyword>
<evidence type="ECO:0000313" key="7">
    <source>
        <dbReference type="Proteomes" id="UP001519460"/>
    </source>
</evidence>
<dbReference type="GO" id="GO:0005576">
    <property type="term" value="C:extracellular region"/>
    <property type="evidence" value="ECO:0007669"/>
    <property type="project" value="UniProtKB-SubCell"/>
</dbReference>
<comment type="subcellular location">
    <subcellularLocation>
        <location evidence="1">Secreted</location>
    </subcellularLocation>
</comment>
<dbReference type="Pfam" id="PF00386">
    <property type="entry name" value="C1q"/>
    <property type="match status" value="1"/>
</dbReference>
<proteinExistence type="predicted"/>
<keyword evidence="2" id="KW-0964">Secreted</keyword>
<evidence type="ECO:0000259" key="5">
    <source>
        <dbReference type="PROSITE" id="PS50871"/>
    </source>
</evidence>
<gene>
    <name evidence="6" type="ORF">BaRGS_00014996</name>
</gene>
<evidence type="ECO:0000256" key="4">
    <source>
        <dbReference type="SAM" id="SignalP"/>
    </source>
</evidence>
<feature type="domain" description="C1q" evidence="5">
    <location>
        <begin position="105"/>
        <end position="243"/>
    </location>
</feature>
<accession>A0ABD0L3Z5</accession>
<dbReference type="SMART" id="SM00110">
    <property type="entry name" value="C1Q"/>
    <property type="match status" value="1"/>
</dbReference>
<dbReference type="Gene3D" id="2.60.120.40">
    <property type="match status" value="1"/>
</dbReference>
<reference evidence="6 7" key="1">
    <citation type="journal article" date="2023" name="Sci. Data">
        <title>Genome assembly of the Korean intertidal mud-creeper Batillaria attramentaria.</title>
        <authorList>
            <person name="Patra A.K."/>
            <person name="Ho P.T."/>
            <person name="Jun S."/>
            <person name="Lee S.J."/>
            <person name="Kim Y."/>
            <person name="Won Y.J."/>
        </authorList>
    </citation>
    <scope>NUCLEOTIDE SEQUENCE [LARGE SCALE GENOMIC DNA]</scope>
    <source>
        <strain evidence="6">Wonlab-2016</strain>
    </source>
</reference>